<comment type="caution">
    <text evidence="1">The sequence shown here is derived from an EMBL/GenBank/DDBJ whole genome shotgun (WGS) entry which is preliminary data.</text>
</comment>
<protein>
    <submittedName>
        <fullName evidence="1">Uncharacterized protein</fullName>
    </submittedName>
</protein>
<accession>A0ABS1UWX4</accession>
<gene>
    <name evidence="1" type="ORF">JMJ55_01505</name>
</gene>
<organism evidence="1 2">
    <name type="scientific">Belnapia mucosa</name>
    <dbReference type="NCBI Taxonomy" id="2804532"/>
    <lineage>
        <taxon>Bacteria</taxon>
        <taxon>Pseudomonadati</taxon>
        <taxon>Pseudomonadota</taxon>
        <taxon>Alphaproteobacteria</taxon>
        <taxon>Acetobacterales</taxon>
        <taxon>Roseomonadaceae</taxon>
        <taxon>Belnapia</taxon>
    </lineage>
</organism>
<evidence type="ECO:0000313" key="1">
    <source>
        <dbReference type="EMBL" id="MBL6453977.1"/>
    </source>
</evidence>
<proteinExistence type="predicted"/>
<dbReference type="Proteomes" id="UP000606490">
    <property type="component" value="Unassembled WGS sequence"/>
</dbReference>
<evidence type="ECO:0000313" key="2">
    <source>
        <dbReference type="Proteomes" id="UP000606490"/>
    </source>
</evidence>
<sequence length="93" mass="10513">MVSRLDRSRRMHLRTLVITRDDPERPGLLIRRYACVRVCWEPTLGNWGWQLLNAAGKPATAMIGPFPAGDAAFEDTIARLGGHWETEDSVLRP</sequence>
<dbReference type="RefSeq" id="WP_202823715.1">
    <property type="nucleotide sequence ID" value="NZ_JAEUXJ010000001.1"/>
</dbReference>
<keyword evidence="2" id="KW-1185">Reference proteome</keyword>
<dbReference type="EMBL" id="JAEUXJ010000001">
    <property type="protein sequence ID" value="MBL6453977.1"/>
    <property type="molecule type" value="Genomic_DNA"/>
</dbReference>
<reference evidence="1 2" key="1">
    <citation type="submission" date="2021-01" db="EMBL/GenBank/DDBJ databases">
        <title>Belnapia mucosa sp. nov. and Belnapia arida sp. nov., isolated from the Tabernas Desert (Almeria, Spain).</title>
        <authorList>
            <person name="Molina-Menor E."/>
            <person name="Vidal-Verdu A."/>
            <person name="Calonge A."/>
            <person name="Satari L."/>
            <person name="Pereto Magraner J."/>
            <person name="Porcar Miralles M."/>
        </authorList>
    </citation>
    <scope>NUCLEOTIDE SEQUENCE [LARGE SCALE GENOMIC DNA]</scope>
    <source>
        <strain evidence="1 2">T6</strain>
    </source>
</reference>
<name>A0ABS1UWX4_9PROT</name>